<proteinExistence type="predicted"/>
<organism evidence="1 2">
    <name type="scientific">Panagrolaimus sp. JU765</name>
    <dbReference type="NCBI Taxonomy" id="591449"/>
    <lineage>
        <taxon>Eukaryota</taxon>
        <taxon>Metazoa</taxon>
        <taxon>Ecdysozoa</taxon>
        <taxon>Nematoda</taxon>
        <taxon>Chromadorea</taxon>
        <taxon>Rhabditida</taxon>
        <taxon>Tylenchina</taxon>
        <taxon>Panagrolaimomorpha</taxon>
        <taxon>Panagrolaimoidea</taxon>
        <taxon>Panagrolaimidae</taxon>
        <taxon>Panagrolaimus</taxon>
    </lineage>
</organism>
<accession>A0AC34QM43</accession>
<sequence>MSSSCSSVDLGIGPDFDDLLIDSLLNDIELFSEHTNRLRRSLDPTSYVPESESKCVQVHAALSMVSQSVRDLLIRYPVFKTSQVLIPASQLVHSIKGLNFDGSFVDLTRTLQCIEKLEAAVGNTLRHSLNVRDLTESSPTKYNTVTFGRKLNKQATLGAPINSNGSAQPEPISNGTATVTGASDLAHAIGVGKKTGRAPLFRRHSAFQPPQPAPECEMDALLMESAGPEAMQLAFGRSKAWSKYCQIVIGFYNQRLRLENEHAQKLQKLAESTKNTLTVEFKNNTCLPLFDHFVELLEVTEEYGSKAESTFKSMNEKVVKNLQQRHDDHESLRRSLKQDYAKQEKALNTCLSDLKKAQRNMESSQSSYFKARDTTSRSQHAIQNAGVLGPDHHRKMKEIEKKRKNEEDAFQKKSEAESQVRQLKMRKEIMTQSLNDLKIQNIKELCSAIILCDRTTQVTASQFSEAFSNFWLPFPAKYQELADAARYYRPGAEFMSFLHNLPGRSISNSSLLRQDGTSAATPSEDEHVATTSTGGRSSTASSSSRARRNALNEAEHLDFITETQQHRKPKKSMGRLFDQGSTTDYSEPTKSHKLVRTRQVIKCYQCDRVSLLSETVKCTTCGICWHKKCLAGNTVVCGPNAKPLAESTRRVSIFGVPLKNHLELQKRQVPQILERCIDEIQKRGMKARGIYRTCGVKSKVEQICQMFEQSDGKSEILLDEVHPMNIASVIKLYFRKLPEPLLGFELYKEFIDFDVAMEQAQIITRLQDLFVTKLPEQNYETLKFLMLHLKRVTWFQTSNLMTASNLAAVIAPSLIWGPIHGISSTPISSTSSHSGSFINDAHQQSRVIEIIINYAFEIFGVECKQDWKEFFEKYSNLKEPEQQLENVDQTDFTREGLGIGEDDDELDEEFDGEDEIEQTGCSSSNVSQLPPTPDMLRNSEYNFDGSVDELNSSRSSKQYLPAIRTVSAGNPPSQLSVHSHDGLSKHRSFTTSILVSPQNDRKIFLPQQHSVDSRTRELAEKQQETGNTTNKVVRSGEVTIDMKQDQFFIPSPESNGSSQPSTIKNSSGSNGTDGDQVCLNGLGLFLGTDVSYV</sequence>
<name>A0AC34QM43_9BILA</name>
<dbReference type="WBParaSite" id="JU765_v2.g17666.t1">
    <property type="protein sequence ID" value="JU765_v2.g17666.t1"/>
    <property type="gene ID" value="JU765_v2.g17666"/>
</dbReference>
<protein>
    <submittedName>
        <fullName evidence="2">Uncharacterized protein</fullName>
    </submittedName>
</protein>
<evidence type="ECO:0000313" key="2">
    <source>
        <dbReference type="WBParaSite" id="JU765_v2.g17666.t1"/>
    </source>
</evidence>
<reference evidence="2" key="1">
    <citation type="submission" date="2022-11" db="UniProtKB">
        <authorList>
            <consortium name="WormBaseParasite"/>
        </authorList>
    </citation>
    <scope>IDENTIFICATION</scope>
</reference>
<evidence type="ECO:0000313" key="1">
    <source>
        <dbReference type="Proteomes" id="UP000887576"/>
    </source>
</evidence>
<dbReference type="Proteomes" id="UP000887576">
    <property type="component" value="Unplaced"/>
</dbReference>